<dbReference type="Proteomes" id="UP000029447">
    <property type="component" value="Unassembled WGS sequence"/>
</dbReference>
<comment type="caution">
    <text evidence="1">The sequence shown here is derived from an EMBL/GenBank/DDBJ whole genome shotgun (WGS) entry which is preliminary data.</text>
</comment>
<dbReference type="RefSeq" id="WP_044208290.1">
    <property type="nucleotide sequence ID" value="NZ_JQOF01000028.1"/>
</dbReference>
<sequence>MYLDEPVSKWPPLRVTWSKDPDGRDWAFDGDPPEWAAPVGKLRLGSALTAEIHAHLIYARKIDCVEELREGAIDDKIEDVINHWKDGDALTPPVLRIVEINGVKKIDIADGNHRFNVAHLTGEIKITFLASPVDSASLEALIPSLVWKP</sequence>
<evidence type="ECO:0000313" key="1">
    <source>
        <dbReference type="EMBL" id="KGA39679.1"/>
    </source>
</evidence>
<protein>
    <recommendedName>
        <fullName evidence="3">ParB/Sulfiredoxin domain-containing protein</fullName>
    </recommendedName>
</protein>
<organism evidence="1 2">
    <name type="scientific">Pectobacterium odoriferum</name>
    <dbReference type="NCBI Taxonomy" id="78398"/>
    <lineage>
        <taxon>Bacteria</taxon>
        <taxon>Pseudomonadati</taxon>
        <taxon>Pseudomonadota</taxon>
        <taxon>Gammaproteobacteria</taxon>
        <taxon>Enterobacterales</taxon>
        <taxon>Pectobacteriaceae</taxon>
        <taxon>Pectobacterium</taxon>
    </lineage>
</organism>
<proteinExistence type="predicted"/>
<evidence type="ECO:0008006" key="3">
    <source>
        <dbReference type="Google" id="ProtNLM"/>
    </source>
</evidence>
<accession>A0ABR4VK00</accession>
<name>A0ABR4VK00_9GAMM</name>
<dbReference type="EMBL" id="JQOF01000028">
    <property type="protein sequence ID" value="KGA39679.1"/>
    <property type="molecule type" value="Genomic_DNA"/>
</dbReference>
<gene>
    <name evidence="1" type="ORF">KU75_21100</name>
</gene>
<reference evidence="1 2" key="1">
    <citation type="submission" date="2014-08" db="EMBL/GenBank/DDBJ databases">
        <title>Genome sequences of NCPPB Pectobacterium isolates.</title>
        <authorList>
            <person name="Glover R.H."/>
            <person name="Sapp M."/>
            <person name="Elphinstone J."/>
        </authorList>
    </citation>
    <scope>NUCLEOTIDE SEQUENCE [LARGE SCALE GENOMIC DNA]</scope>
    <source>
        <strain evidence="1 2">NCPPB3841</strain>
    </source>
</reference>
<evidence type="ECO:0000313" key="2">
    <source>
        <dbReference type="Proteomes" id="UP000029447"/>
    </source>
</evidence>
<dbReference type="GeneID" id="93388650"/>
<keyword evidence="2" id="KW-1185">Reference proteome</keyword>